<dbReference type="AlphaFoldDB" id="A0AA51UET1"/>
<gene>
    <name evidence="1" type="ORF">RE476_09605</name>
</gene>
<dbReference type="SUPFAM" id="SSF158702">
    <property type="entry name" value="Sec63 N-terminal domain-like"/>
    <property type="match status" value="1"/>
</dbReference>
<reference evidence="1" key="1">
    <citation type="submission" date="2023-08" db="EMBL/GenBank/DDBJ databases">
        <title>Methanolobus mangrovi sp. nov. and Methanolobus sediminis sp. nov, two novel methylotrophic methanogens isolated from mangrove sediments in China.</title>
        <authorList>
            <person name="Zhou J."/>
        </authorList>
    </citation>
    <scope>NUCLEOTIDE SEQUENCE</scope>
    <source>
        <strain evidence="1">FTZ2</strain>
    </source>
</reference>
<dbReference type="RefSeq" id="WP_309307427.1">
    <property type="nucleotide sequence ID" value="NZ_CP133594.1"/>
</dbReference>
<evidence type="ECO:0000313" key="1">
    <source>
        <dbReference type="EMBL" id="WMW21638.1"/>
    </source>
</evidence>
<accession>A0AA51UET1</accession>
<sequence>MRGEMSSTSPAYKTVIKELMQIPGVGKMIAYDLLNLGIRNIADLKDRDPEELYQQLCNFQGMHVDRCMLYVFRCAVYFASNDEHDPDLLKWWNWKD</sequence>
<protein>
    <submittedName>
        <fullName evidence="1">Helix-hairpin-helix domain-containing protein</fullName>
    </submittedName>
</protein>
<dbReference type="InterPro" id="IPR021725">
    <property type="entry name" value="Cdd1"/>
</dbReference>
<organism evidence="1 2">
    <name type="scientific">Methanolobus mangrovi</name>
    <dbReference type="NCBI Taxonomy" id="3072977"/>
    <lineage>
        <taxon>Archaea</taxon>
        <taxon>Methanobacteriati</taxon>
        <taxon>Methanobacteriota</taxon>
        <taxon>Stenosarchaea group</taxon>
        <taxon>Methanomicrobia</taxon>
        <taxon>Methanosarcinales</taxon>
        <taxon>Methanosarcinaceae</taxon>
        <taxon>Methanolobus</taxon>
    </lineage>
</organism>
<dbReference type="Proteomes" id="UP001183006">
    <property type="component" value="Chromosome"/>
</dbReference>
<proteinExistence type="predicted"/>
<keyword evidence="2" id="KW-1185">Reference proteome</keyword>
<dbReference type="Pfam" id="PF11731">
    <property type="entry name" value="Cdd1"/>
    <property type="match status" value="1"/>
</dbReference>
<name>A0AA51UET1_9EURY</name>
<evidence type="ECO:0000313" key="2">
    <source>
        <dbReference type="Proteomes" id="UP001183006"/>
    </source>
</evidence>
<dbReference type="GeneID" id="84230396"/>
<dbReference type="EMBL" id="CP133594">
    <property type="protein sequence ID" value="WMW21638.1"/>
    <property type="molecule type" value="Genomic_DNA"/>
</dbReference>
<dbReference type="KEGG" id="mmav:RE476_09605"/>
<dbReference type="Gene3D" id="1.10.150.20">
    <property type="entry name" value="5' to 3' exonuclease, C-terminal subdomain"/>
    <property type="match status" value="1"/>
</dbReference>